<dbReference type="Gene3D" id="1.20.120.1630">
    <property type="match status" value="1"/>
</dbReference>
<dbReference type="HOGENOM" id="CLU_065395_2_0_1"/>
<dbReference type="GO" id="GO:0006629">
    <property type="term" value="P:lipid metabolic process"/>
    <property type="evidence" value="ECO:0007669"/>
    <property type="project" value="InterPro"/>
</dbReference>
<keyword evidence="10" id="KW-1185">Reference proteome</keyword>
<feature type="transmembrane region" description="Helical" evidence="6">
    <location>
        <begin position="217"/>
        <end position="237"/>
    </location>
</feature>
<dbReference type="FunCoup" id="A0A061FPX1">
    <property type="interactions" value="227"/>
</dbReference>
<dbReference type="InParanoid" id="A0A061FPX1"/>
<keyword evidence="5 6" id="KW-0472">Membrane</keyword>
<dbReference type="EMBL" id="CM001888">
    <property type="protein sequence ID" value="EOY19360.1"/>
    <property type="molecule type" value="Genomic_DNA"/>
</dbReference>
<dbReference type="PROSITE" id="PS50244">
    <property type="entry name" value="S5A_REDUCTASE"/>
    <property type="match status" value="1"/>
</dbReference>
<reference evidence="9 10" key="1">
    <citation type="journal article" date="2013" name="Genome Biol.">
        <title>The genome sequence of the most widely cultivated cacao type and its use to identify candidate genes regulating pod color.</title>
        <authorList>
            <person name="Motamayor J.C."/>
            <person name="Mockaitis K."/>
            <person name="Schmutz J."/>
            <person name="Haiminen N."/>
            <person name="Iii D.L."/>
            <person name="Cornejo O."/>
            <person name="Findley S.D."/>
            <person name="Zheng P."/>
            <person name="Utro F."/>
            <person name="Royaert S."/>
            <person name="Saski C."/>
            <person name="Jenkins J."/>
            <person name="Podicheti R."/>
            <person name="Zhao M."/>
            <person name="Scheffler B.E."/>
            <person name="Stack J.C."/>
            <person name="Feltus F.A."/>
            <person name="Mustiga G.M."/>
            <person name="Amores F."/>
            <person name="Phillips W."/>
            <person name="Marelli J.P."/>
            <person name="May G.D."/>
            <person name="Shapiro H."/>
            <person name="Ma J."/>
            <person name="Bustamante C.D."/>
            <person name="Schnell R.J."/>
            <person name="Main D."/>
            <person name="Gilbert D."/>
            <person name="Parida L."/>
            <person name="Kuhn D.N."/>
        </authorList>
    </citation>
    <scope>NUCLEOTIDE SEQUENCE [LARGE SCALE GENOMIC DNA]</scope>
    <source>
        <strain evidence="10">cv. Matina 1-6</strain>
    </source>
</reference>
<keyword evidence="4 6" id="KW-1133">Transmembrane helix</keyword>
<evidence type="ECO:0000313" key="9">
    <source>
        <dbReference type="EMBL" id="EOY19360.1"/>
    </source>
</evidence>
<evidence type="ECO:0000256" key="2">
    <source>
        <dbReference type="ARBA" id="ARBA00007742"/>
    </source>
</evidence>
<evidence type="ECO:0000313" key="10">
    <source>
        <dbReference type="Proteomes" id="UP000026915"/>
    </source>
</evidence>
<keyword evidence="3 6" id="KW-0812">Transmembrane</keyword>
<dbReference type="OMA" id="FWIFPPQ"/>
<dbReference type="GO" id="GO:0016020">
    <property type="term" value="C:membrane"/>
    <property type="evidence" value="ECO:0007669"/>
    <property type="project" value="UniProtKB-SubCell"/>
</dbReference>
<gene>
    <name evidence="9" type="ORF">TCM_044447</name>
</gene>
<evidence type="ECO:0000256" key="5">
    <source>
        <dbReference type="ARBA" id="ARBA00023136"/>
    </source>
</evidence>
<evidence type="ECO:0000256" key="4">
    <source>
        <dbReference type="ARBA" id="ARBA00022989"/>
    </source>
</evidence>
<evidence type="ECO:0000256" key="6">
    <source>
        <dbReference type="SAM" id="Phobius"/>
    </source>
</evidence>
<organism evidence="9 10">
    <name type="scientific">Theobroma cacao</name>
    <name type="common">Cacao</name>
    <name type="synonym">Cocoa</name>
    <dbReference type="NCBI Taxonomy" id="3641"/>
    <lineage>
        <taxon>Eukaryota</taxon>
        <taxon>Viridiplantae</taxon>
        <taxon>Streptophyta</taxon>
        <taxon>Embryophyta</taxon>
        <taxon>Tracheophyta</taxon>
        <taxon>Spermatophyta</taxon>
        <taxon>Magnoliopsida</taxon>
        <taxon>eudicotyledons</taxon>
        <taxon>Gunneridae</taxon>
        <taxon>Pentapetalae</taxon>
        <taxon>rosids</taxon>
        <taxon>malvids</taxon>
        <taxon>Malvales</taxon>
        <taxon>Malvaceae</taxon>
        <taxon>Byttnerioideae</taxon>
        <taxon>Theobroma</taxon>
    </lineage>
</organism>
<dbReference type="FunFam" id="1.20.120.1630:FF:000017">
    <property type="entry name" value="3-oxo-5-alpha-steroid 4-dehydrogenase family protein"/>
    <property type="match status" value="1"/>
</dbReference>
<evidence type="ECO:0000259" key="8">
    <source>
        <dbReference type="Pfam" id="PF02544"/>
    </source>
</evidence>
<feature type="chain" id="PRO_5001602267" evidence="7">
    <location>
        <begin position="28"/>
        <end position="261"/>
    </location>
</feature>
<feature type="transmembrane region" description="Helical" evidence="6">
    <location>
        <begin position="190"/>
        <end position="211"/>
    </location>
</feature>
<evidence type="ECO:0000256" key="3">
    <source>
        <dbReference type="ARBA" id="ARBA00022692"/>
    </source>
</evidence>
<name>A0A061FPX1_THECC</name>
<dbReference type="eggNOG" id="KOG1638">
    <property type="taxonomic scope" value="Eukaryota"/>
</dbReference>
<dbReference type="PANTHER" id="PTHR10556:SF35">
    <property type="entry name" value="3-OXO-5-ALPHA-STEROID 4-DEHYDROGENASE FAMILY PROTEIN"/>
    <property type="match status" value="1"/>
</dbReference>
<comment type="subcellular location">
    <subcellularLocation>
        <location evidence="1">Membrane</location>
        <topology evidence="1">Multi-pass membrane protein</topology>
    </subcellularLocation>
</comment>
<feature type="domain" description="3-oxo-5-alpha-steroid 4-dehydrogenase C-terminal" evidence="8">
    <location>
        <begin position="122"/>
        <end position="261"/>
    </location>
</feature>
<evidence type="ECO:0000256" key="1">
    <source>
        <dbReference type="ARBA" id="ARBA00004141"/>
    </source>
</evidence>
<dbReference type="InterPro" id="IPR039357">
    <property type="entry name" value="SRD5A/TECR"/>
</dbReference>
<dbReference type="Proteomes" id="UP000026915">
    <property type="component" value="Chromosome 10"/>
</dbReference>
<feature type="transmembrane region" description="Helical" evidence="6">
    <location>
        <begin position="152"/>
        <end position="169"/>
    </location>
</feature>
<dbReference type="InterPro" id="IPR001104">
    <property type="entry name" value="3-oxo-5_a-steroid_4-DH_C"/>
</dbReference>
<comment type="similarity">
    <text evidence="2">Belongs to the steroid 5-alpha reductase family.</text>
</comment>
<accession>A0A061FPX1</accession>
<dbReference type="AlphaFoldDB" id="A0A061FPX1"/>
<sequence>MLLKYLFPPSLFFTATSLLTLASMANGGLEEVRGKHVQYSKFFGVGSQASKASQITLSTRAAMVILYTPGFLNGVASFLLFPDEGFRFLLLKSAITIHFGKRVFEALLIHKYSGKMGLDTLIFILVSYLISSASMIYSQHLTQGVPEPPVDLKYPGIVLFLVGVSGNFYHHYLLSKLRGKGAKEYKIPKGGLFALVACPHYLFEVLGFWGITFISQTLYTFSFTLGSTLYLMGRSYATRRWYLSKFEDFPEGVRAMIPYIF</sequence>
<dbReference type="PANTHER" id="PTHR10556">
    <property type="entry name" value="3-OXO-5-ALPHA-STEROID 4-DEHYDROGENASE"/>
    <property type="match status" value="1"/>
</dbReference>
<dbReference type="Gramene" id="EOY19360">
    <property type="protein sequence ID" value="EOY19360"/>
    <property type="gene ID" value="TCM_044447"/>
</dbReference>
<protein>
    <submittedName>
        <fullName evidence="9">3-oxo-5-alpha-steroid 4-dehydrogenase family protein, putative</fullName>
    </submittedName>
</protein>
<dbReference type="Pfam" id="PF02544">
    <property type="entry name" value="Steroid_dh"/>
    <property type="match status" value="1"/>
</dbReference>
<evidence type="ECO:0000256" key="7">
    <source>
        <dbReference type="SAM" id="SignalP"/>
    </source>
</evidence>
<dbReference type="GO" id="GO:0016491">
    <property type="term" value="F:oxidoreductase activity"/>
    <property type="evidence" value="ECO:0000318"/>
    <property type="project" value="GO_Central"/>
</dbReference>
<dbReference type="GO" id="GO:0016627">
    <property type="term" value="F:oxidoreductase activity, acting on the CH-CH group of donors"/>
    <property type="evidence" value="ECO:0007669"/>
    <property type="project" value="InterPro"/>
</dbReference>
<feature type="signal peptide" evidence="7">
    <location>
        <begin position="1"/>
        <end position="27"/>
    </location>
</feature>
<feature type="transmembrane region" description="Helical" evidence="6">
    <location>
        <begin position="121"/>
        <end position="140"/>
    </location>
</feature>
<proteinExistence type="inferred from homology"/>
<keyword evidence="7" id="KW-0732">Signal</keyword>